<proteinExistence type="predicted"/>
<organism evidence="2 4">
    <name type="scientific">Clostridium sardiniense</name>
    <name type="common">Clostridium absonum</name>
    <dbReference type="NCBI Taxonomy" id="29369"/>
    <lineage>
        <taxon>Bacteria</taxon>
        <taxon>Bacillati</taxon>
        <taxon>Bacillota</taxon>
        <taxon>Clostridia</taxon>
        <taxon>Eubacteriales</taxon>
        <taxon>Clostridiaceae</taxon>
        <taxon>Clostridium</taxon>
    </lineage>
</organism>
<feature type="domain" description="IrrE N-terminal-like" evidence="1">
    <location>
        <begin position="16"/>
        <end position="121"/>
    </location>
</feature>
<dbReference type="Proteomes" id="UP001299068">
    <property type="component" value="Unassembled WGS sequence"/>
</dbReference>
<comment type="caution">
    <text evidence="2">The sequence shown here is derived from an EMBL/GenBank/DDBJ whole genome shotgun (WGS) entry which is preliminary data.</text>
</comment>
<dbReference type="EMBL" id="JAIKTU010000015">
    <property type="protein sequence ID" value="MBY0756948.1"/>
    <property type="molecule type" value="Genomic_DNA"/>
</dbReference>
<name>A0ABS7L268_CLOSR</name>
<dbReference type="Pfam" id="PF06114">
    <property type="entry name" value="Peptidase_M78"/>
    <property type="match status" value="1"/>
</dbReference>
<dbReference type="RefSeq" id="WP_221862155.1">
    <property type="nucleotide sequence ID" value="NZ_JAIKTU010000015.1"/>
</dbReference>
<evidence type="ECO:0000313" key="3">
    <source>
        <dbReference type="EMBL" id="MBY0756972.1"/>
    </source>
</evidence>
<gene>
    <name evidence="2" type="ORF">K5V21_16000</name>
    <name evidence="3" type="ORF">K5V21_16120</name>
</gene>
<evidence type="ECO:0000259" key="1">
    <source>
        <dbReference type="Pfam" id="PF06114"/>
    </source>
</evidence>
<dbReference type="InterPro" id="IPR010359">
    <property type="entry name" value="IrrE_HExxH"/>
</dbReference>
<keyword evidence="4" id="KW-1185">Reference proteome</keyword>
<evidence type="ECO:0000313" key="2">
    <source>
        <dbReference type="EMBL" id="MBY0756948.1"/>
    </source>
</evidence>
<evidence type="ECO:0000313" key="4">
    <source>
        <dbReference type="Proteomes" id="UP001299068"/>
    </source>
</evidence>
<dbReference type="EMBL" id="JAIKTU010000015">
    <property type="protein sequence ID" value="MBY0756972.1"/>
    <property type="molecule type" value="Genomic_DNA"/>
</dbReference>
<accession>A0ABS7L268</accession>
<reference evidence="2 4" key="1">
    <citation type="journal article" date="2021" name="Cell Host Microbe">
        <title>in vivo commensal control of Clostridioides difficile virulence.</title>
        <authorList>
            <person name="Girinathan B.P."/>
            <person name="Dibenedetto N."/>
            <person name="Worley J.N."/>
            <person name="Peltier J."/>
            <person name="Arrieta-Ortiz M.L."/>
            <person name="Rupa Christinal Immanuel S."/>
            <person name="Lavin R."/>
            <person name="Delaney M.L."/>
            <person name="Cummins C."/>
            <person name="Hoffmann M."/>
            <person name="Luo Y."/>
            <person name="Gonzalez-Escalona N."/>
            <person name="Allard M."/>
            <person name="Onderdonk A.B."/>
            <person name="Gerber G.K."/>
            <person name="Sonenshein A.L."/>
            <person name="Baliga N."/>
            <person name="Dupuy B."/>
            <person name="Bry L."/>
        </authorList>
    </citation>
    <scope>NUCLEOTIDE SEQUENCE [LARGE SCALE GENOMIC DNA]</scope>
    <source>
        <strain evidence="2 4">DSM 599</strain>
    </source>
</reference>
<protein>
    <submittedName>
        <fullName evidence="2">ImmA/IrrE family metallo-endopeptidase</fullName>
    </submittedName>
</protein>
<sequence>MELTRYEELLDETYSYGIKVIETNLGGDCGYCYDETIYINEYSTETTKFCILSEELGHYFTTTGDITYLNSSNIYQENRARYWSYSKIISPESIITCILNGAISIQDLTSELSVSEDFLLEAIDFYKRKYGVYYVGKTHLLTFSPLNIIPY</sequence>